<accession>A0AAV7VPK6</accession>
<evidence type="ECO:0000256" key="1">
    <source>
        <dbReference type="SAM" id="MobiDB-lite"/>
    </source>
</evidence>
<keyword evidence="3" id="KW-1185">Reference proteome</keyword>
<feature type="compositionally biased region" description="Basic and acidic residues" evidence="1">
    <location>
        <begin position="139"/>
        <end position="159"/>
    </location>
</feature>
<proteinExistence type="predicted"/>
<evidence type="ECO:0000313" key="3">
    <source>
        <dbReference type="Proteomes" id="UP001066276"/>
    </source>
</evidence>
<feature type="region of interest" description="Disordered" evidence="1">
    <location>
        <begin position="1"/>
        <end position="117"/>
    </location>
</feature>
<reference evidence="2" key="1">
    <citation type="journal article" date="2022" name="bioRxiv">
        <title>Sequencing and chromosome-scale assembly of the giantPleurodeles waltlgenome.</title>
        <authorList>
            <person name="Brown T."/>
            <person name="Elewa A."/>
            <person name="Iarovenko S."/>
            <person name="Subramanian E."/>
            <person name="Araus A.J."/>
            <person name="Petzold A."/>
            <person name="Susuki M."/>
            <person name="Suzuki K.-i.T."/>
            <person name="Hayashi T."/>
            <person name="Toyoda A."/>
            <person name="Oliveira C."/>
            <person name="Osipova E."/>
            <person name="Leigh N.D."/>
            <person name="Simon A."/>
            <person name="Yun M.H."/>
        </authorList>
    </citation>
    <scope>NUCLEOTIDE SEQUENCE</scope>
    <source>
        <strain evidence="2">20211129_DDA</strain>
        <tissue evidence="2">Liver</tissue>
    </source>
</reference>
<name>A0AAV7VPK6_PLEWA</name>
<dbReference type="Proteomes" id="UP001066276">
    <property type="component" value="Chromosome 2_1"/>
</dbReference>
<dbReference type="EMBL" id="JANPWB010000003">
    <property type="protein sequence ID" value="KAJ1202632.1"/>
    <property type="molecule type" value="Genomic_DNA"/>
</dbReference>
<dbReference type="AlphaFoldDB" id="A0AAV7VPK6"/>
<organism evidence="2 3">
    <name type="scientific">Pleurodeles waltl</name>
    <name type="common">Iberian ribbed newt</name>
    <dbReference type="NCBI Taxonomy" id="8319"/>
    <lineage>
        <taxon>Eukaryota</taxon>
        <taxon>Metazoa</taxon>
        <taxon>Chordata</taxon>
        <taxon>Craniata</taxon>
        <taxon>Vertebrata</taxon>
        <taxon>Euteleostomi</taxon>
        <taxon>Amphibia</taxon>
        <taxon>Batrachia</taxon>
        <taxon>Caudata</taxon>
        <taxon>Salamandroidea</taxon>
        <taxon>Salamandridae</taxon>
        <taxon>Pleurodelinae</taxon>
        <taxon>Pleurodeles</taxon>
    </lineage>
</organism>
<gene>
    <name evidence="2" type="ORF">NDU88_006429</name>
</gene>
<feature type="region of interest" description="Disordered" evidence="1">
    <location>
        <begin position="137"/>
        <end position="164"/>
    </location>
</feature>
<sequence>MKCLGRVAPPRPSEWLVGAEARSGSPRTSGGPGEGRAGGGRDRRSLGGLPGPGCPLRAIGGPGDRECLVLGRARPGRPSERPAGAGVCPGPPEDQLSRGRLAGLGPPPQQRRAPWSWGPIGSLAVEREARYMASPQALRRVDENHETPENIPNRHDDTRGSPSRAVKVDMMTSIERDGPWKCG</sequence>
<comment type="caution">
    <text evidence="2">The sequence shown here is derived from an EMBL/GenBank/DDBJ whole genome shotgun (WGS) entry which is preliminary data.</text>
</comment>
<protein>
    <submittedName>
        <fullName evidence="2">Uncharacterized protein</fullName>
    </submittedName>
</protein>
<evidence type="ECO:0000313" key="2">
    <source>
        <dbReference type="EMBL" id="KAJ1202632.1"/>
    </source>
</evidence>